<dbReference type="Pfam" id="PF14200">
    <property type="entry name" value="RicinB_lectin_2"/>
    <property type="match status" value="1"/>
</dbReference>
<dbReference type="EMBL" id="JBGBPY010000001">
    <property type="protein sequence ID" value="MEY2184110.1"/>
    <property type="molecule type" value="Genomic_DNA"/>
</dbReference>
<comment type="caution">
    <text evidence="3">The sequence shown here is derived from an EMBL/GenBank/DDBJ whole genome shotgun (WGS) entry which is preliminary data.</text>
</comment>
<dbReference type="PROSITE" id="PS50231">
    <property type="entry name" value="RICIN_B_LECTIN"/>
    <property type="match status" value="1"/>
</dbReference>
<keyword evidence="4" id="KW-1185">Reference proteome</keyword>
<dbReference type="SUPFAM" id="SSF53649">
    <property type="entry name" value="Alkaline phosphatase-like"/>
    <property type="match status" value="1"/>
</dbReference>
<dbReference type="InterPro" id="IPR017850">
    <property type="entry name" value="Alkaline_phosphatase_core_sf"/>
</dbReference>
<dbReference type="InterPro" id="IPR000772">
    <property type="entry name" value="Ricin_B_lectin"/>
</dbReference>
<dbReference type="Gene3D" id="3.40.720.10">
    <property type="entry name" value="Alkaline Phosphatase, subunit A"/>
    <property type="match status" value="1"/>
</dbReference>
<evidence type="ECO:0000313" key="4">
    <source>
        <dbReference type="Proteomes" id="UP001562159"/>
    </source>
</evidence>
<dbReference type="Pfam" id="PF04185">
    <property type="entry name" value="Phosphoesterase"/>
    <property type="match status" value="1"/>
</dbReference>
<accession>A0ABV4AV47</accession>
<reference evidence="3 4" key="1">
    <citation type="submission" date="2024-07" db="EMBL/GenBank/DDBJ databases">
        <title>Molecular mechanisms and environmental adaptations of flagellar loss and biofilm growth of Rhodanobacter under environmental stress.</title>
        <authorList>
            <person name="Chen M."/>
        </authorList>
    </citation>
    <scope>NUCLEOTIDE SEQUENCE [LARGE SCALE GENOMIC DNA]</scope>
    <source>
        <strain evidence="3 4">RS22</strain>
    </source>
</reference>
<dbReference type="CDD" id="cd00161">
    <property type="entry name" value="beta-trefoil_Ricin-like"/>
    <property type="match status" value="1"/>
</dbReference>
<evidence type="ECO:0000256" key="1">
    <source>
        <dbReference type="ARBA" id="ARBA00022801"/>
    </source>
</evidence>
<sequence length="533" mass="55379">MAGTSRQASATTPNDKGKFRSLSAAAAGSGVIPRYDHVVIVVMENASIDSIVGNTKDAPYINSLLADSAYFAQSHAVTHPSQPNYLALFSGSTQGITDDSCPHTFDTDNLGHQLMGAGYSFASYSETMPSVGYTGCAYGASGYARRHDPWANFSNIPPSTNLPYTAFPGDFAQLPTVSFVIPNLCDDMHDCPVATGDSWLSSHIGSYIAWAKTHNSLLILTWDEDDDLSLGNRIITLFAGANIEPGTYAEPIDHYSVLRTLEDMYGLAALGNASAATPITDVWSPAALDFGISTSPASLGMSQGSQAGVAVTATGFNGFDATVDLSISGLPNGVTATFSPASLVPANDGSASSVLTLSATPTAAIGSATVTVTGVAGALSHNSPIHLTINPPVGVAYWASSVNSGLVVDDPESSTTSDTQLIQYPRTGHDNQKWRLAPNADGSWTMTNVLSGLCMAAVNASTSARAAVVQASCTGGAEQQWQPQPAGSGSELVNRNSGLCLDVANASTARRTPLIQYPCHGGANQQWTLLRAN</sequence>
<dbReference type="Proteomes" id="UP001562159">
    <property type="component" value="Unassembled WGS sequence"/>
</dbReference>
<dbReference type="InterPro" id="IPR035992">
    <property type="entry name" value="Ricin_B-like_lectins"/>
</dbReference>
<name>A0ABV4AV47_9GAMM</name>
<feature type="domain" description="Ricin B lectin" evidence="2">
    <location>
        <begin position="395"/>
        <end position="530"/>
    </location>
</feature>
<dbReference type="PANTHER" id="PTHR31956">
    <property type="entry name" value="NON-SPECIFIC PHOSPHOLIPASE C4-RELATED"/>
    <property type="match status" value="1"/>
</dbReference>
<dbReference type="InterPro" id="IPR007312">
    <property type="entry name" value="Phosphoesterase"/>
</dbReference>
<keyword evidence="1" id="KW-0378">Hydrolase</keyword>
<protein>
    <submittedName>
        <fullName evidence="3">Alkaline phosphatase family protein</fullName>
    </submittedName>
</protein>
<dbReference type="Gene3D" id="2.80.10.50">
    <property type="match status" value="3"/>
</dbReference>
<proteinExistence type="predicted"/>
<evidence type="ECO:0000259" key="2">
    <source>
        <dbReference type="SMART" id="SM00458"/>
    </source>
</evidence>
<dbReference type="SUPFAM" id="SSF50370">
    <property type="entry name" value="Ricin B-like lectins"/>
    <property type="match status" value="1"/>
</dbReference>
<gene>
    <name evidence="3" type="ORF">AB7878_16995</name>
</gene>
<organism evidence="3 4">
    <name type="scientific">Rhodanobacter humi</name>
    <dbReference type="NCBI Taxonomy" id="1888173"/>
    <lineage>
        <taxon>Bacteria</taxon>
        <taxon>Pseudomonadati</taxon>
        <taxon>Pseudomonadota</taxon>
        <taxon>Gammaproteobacteria</taxon>
        <taxon>Lysobacterales</taxon>
        <taxon>Rhodanobacteraceae</taxon>
        <taxon>Rhodanobacter</taxon>
    </lineage>
</organism>
<evidence type="ECO:0000313" key="3">
    <source>
        <dbReference type="EMBL" id="MEY2184110.1"/>
    </source>
</evidence>
<dbReference type="SMART" id="SM00458">
    <property type="entry name" value="RICIN"/>
    <property type="match status" value="1"/>
</dbReference>
<dbReference type="PANTHER" id="PTHR31956:SF1">
    <property type="entry name" value="NON-SPECIFIC PHOSPHOLIPASE C1"/>
    <property type="match status" value="1"/>
</dbReference>